<proteinExistence type="predicted"/>
<accession>A0AAD9LEC9</accession>
<dbReference type="Proteomes" id="UP001259832">
    <property type="component" value="Unassembled WGS sequence"/>
</dbReference>
<keyword evidence="2" id="KW-1185">Reference proteome</keyword>
<name>A0AAD9LEC9_9STRA</name>
<organism evidence="1 2">
    <name type="scientific">Phytophthora citrophthora</name>
    <dbReference type="NCBI Taxonomy" id="4793"/>
    <lineage>
        <taxon>Eukaryota</taxon>
        <taxon>Sar</taxon>
        <taxon>Stramenopiles</taxon>
        <taxon>Oomycota</taxon>
        <taxon>Peronosporomycetes</taxon>
        <taxon>Peronosporales</taxon>
        <taxon>Peronosporaceae</taxon>
        <taxon>Phytophthora</taxon>
    </lineage>
</organism>
<evidence type="ECO:0000313" key="1">
    <source>
        <dbReference type="EMBL" id="KAK1932484.1"/>
    </source>
</evidence>
<protein>
    <submittedName>
        <fullName evidence="1">Uncharacterized protein</fullName>
    </submittedName>
</protein>
<comment type="caution">
    <text evidence="1">The sequence shown here is derived from an EMBL/GenBank/DDBJ whole genome shotgun (WGS) entry which is preliminary data.</text>
</comment>
<gene>
    <name evidence="1" type="ORF">P3T76_012068</name>
</gene>
<dbReference type="AlphaFoldDB" id="A0AAD9LEC9"/>
<reference evidence="1" key="1">
    <citation type="submission" date="2023-08" db="EMBL/GenBank/DDBJ databases">
        <title>Reference Genome Resource for the Citrus Pathogen Phytophthora citrophthora.</title>
        <authorList>
            <person name="Moller H."/>
            <person name="Coetzee B."/>
            <person name="Rose L.J."/>
            <person name="Van Niekerk J.M."/>
        </authorList>
    </citation>
    <scope>NUCLEOTIDE SEQUENCE</scope>
    <source>
        <strain evidence="1">STE-U-9442</strain>
    </source>
</reference>
<evidence type="ECO:0000313" key="2">
    <source>
        <dbReference type="Proteomes" id="UP001259832"/>
    </source>
</evidence>
<dbReference type="EMBL" id="JASMQC010000029">
    <property type="protein sequence ID" value="KAK1932484.1"/>
    <property type="molecule type" value="Genomic_DNA"/>
</dbReference>
<sequence>MAETLDAVCSTADTRTALDTAKHELKALEDLFSSRREKSKFDRDSAEGEQGSAYFFQSPTTTAYRVAIPSVTKIDGSTTSDPEEMAA</sequence>